<name>A0ACB7IKC3_PLECO</name>
<organism evidence="1 2">
    <name type="scientific">Pleurotus cornucopiae</name>
    <name type="common">Cornucopia mushroom</name>
    <dbReference type="NCBI Taxonomy" id="5321"/>
    <lineage>
        <taxon>Eukaryota</taxon>
        <taxon>Fungi</taxon>
        <taxon>Dikarya</taxon>
        <taxon>Basidiomycota</taxon>
        <taxon>Agaricomycotina</taxon>
        <taxon>Agaricomycetes</taxon>
        <taxon>Agaricomycetidae</taxon>
        <taxon>Agaricales</taxon>
        <taxon>Pleurotineae</taxon>
        <taxon>Pleurotaceae</taxon>
        <taxon>Pleurotus</taxon>
    </lineage>
</organism>
<accession>A0ACB7IKC3</accession>
<gene>
    <name evidence="1" type="ORF">CCMSSC00406_0008820</name>
</gene>
<reference evidence="1 2" key="1">
    <citation type="journal article" date="2021" name="Appl. Environ. Microbiol.">
        <title>Genetic linkage and physical mapping for an oyster mushroom Pleurotus cornucopiae and QTL analysis for the trait cap color.</title>
        <authorList>
            <person name="Zhang Y."/>
            <person name="Gao W."/>
            <person name="Sonnenberg A."/>
            <person name="Chen Q."/>
            <person name="Zhang J."/>
            <person name="Huang C."/>
        </authorList>
    </citation>
    <scope>NUCLEOTIDE SEQUENCE [LARGE SCALE GENOMIC DNA]</scope>
    <source>
        <strain evidence="1">CCMSSC00406</strain>
    </source>
</reference>
<dbReference type="EMBL" id="WQMT02000010">
    <property type="protein sequence ID" value="KAG9218043.1"/>
    <property type="molecule type" value="Genomic_DNA"/>
</dbReference>
<evidence type="ECO:0000313" key="2">
    <source>
        <dbReference type="Proteomes" id="UP000824881"/>
    </source>
</evidence>
<protein>
    <submittedName>
        <fullName evidence="1">Uncharacterized protein</fullName>
    </submittedName>
</protein>
<proteinExistence type="predicted"/>
<keyword evidence="2" id="KW-1185">Reference proteome</keyword>
<dbReference type="Proteomes" id="UP000824881">
    <property type="component" value="Unassembled WGS sequence"/>
</dbReference>
<sequence length="267" mass="28859">MAMSLPTCKIGLSEVSAIGFGAMGIAAFYGATESDEERFKVLDAVFEGGCNFWDTADAYLDSEDLIGKWFKRTGKRSEIFIATKFGFASDSGKIPDGDPKYVPRALASSLKRLGVDYIDLYYLHRPDTTVPIELTVCALAEQVKAGKIKYIGLSECSGATLHRAHAGHPISAPQVEYSPFTLDIEDLKIGLFNAAKELGIALIAYSPLGRGLLTSQIRSRSDLAPDDFRLAVPRYSDENFPKVLKLADDLKAIGAKHSATAGQVALS</sequence>
<evidence type="ECO:0000313" key="1">
    <source>
        <dbReference type="EMBL" id="KAG9218043.1"/>
    </source>
</evidence>
<comment type="caution">
    <text evidence="1">The sequence shown here is derived from an EMBL/GenBank/DDBJ whole genome shotgun (WGS) entry which is preliminary data.</text>
</comment>